<reference evidence="2" key="1">
    <citation type="submission" date="2016-10" db="EMBL/GenBank/DDBJ databases">
        <authorList>
            <person name="Varghese N."/>
            <person name="Submissions S."/>
        </authorList>
    </citation>
    <scope>NUCLEOTIDE SEQUENCE [LARGE SCALE GENOMIC DNA]</scope>
    <source>
        <strain evidence="2">CGMCC 1.9230</strain>
    </source>
</reference>
<dbReference type="AlphaFoldDB" id="A0A1H5SRX0"/>
<evidence type="ECO:0000313" key="2">
    <source>
        <dbReference type="Proteomes" id="UP000236737"/>
    </source>
</evidence>
<accession>A0A1H5SRX0</accession>
<protein>
    <recommendedName>
        <fullName evidence="3">Signal transducing protein</fullName>
    </recommendedName>
</protein>
<evidence type="ECO:0008006" key="3">
    <source>
        <dbReference type="Google" id="ProtNLM"/>
    </source>
</evidence>
<dbReference type="Proteomes" id="UP000236737">
    <property type="component" value="Unassembled WGS sequence"/>
</dbReference>
<organism evidence="1 2">
    <name type="scientific">Flavobacterium urumqiense</name>
    <dbReference type="NCBI Taxonomy" id="935224"/>
    <lineage>
        <taxon>Bacteria</taxon>
        <taxon>Pseudomonadati</taxon>
        <taxon>Bacteroidota</taxon>
        <taxon>Flavobacteriia</taxon>
        <taxon>Flavobacteriales</taxon>
        <taxon>Flavobacteriaceae</taxon>
        <taxon>Flavobacterium</taxon>
    </lineage>
</organism>
<sequence length="77" mass="8832">MEDFQTIAIFNYSHEIVILKHILDQEGIHYFFENETTLAVAPFYSAALGGIKLKVHPNDFQAVQDILDNLNNNLRIV</sequence>
<dbReference type="RefSeq" id="WP_103998525.1">
    <property type="nucleotide sequence ID" value="NZ_FNVP01000001.1"/>
</dbReference>
<dbReference type="OrthoDB" id="8480302at2"/>
<proteinExistence type="predicted"/>
<keyword evidence="2" id="KW-1185">Reference proteome</keyword>
<gene>
    <name evidence="1" type="ORF">SAMN04488130_101398</name>
</gene>
<dbReference type="Gene3D" id="3.30.70.790">
    <property type="entry name" value="UreE, C-terminal domain"/>
    <property type="match status" value="1"/>
</dbReference>
<evidence type="ECO:0000313" key="1">
    <source>
        <dbReference type="EMBL" id="SEF52728.1"/>
    </source>
</evidence>
<name>A0A1H5SRX0_9FLAO</name>
<dbReference type="EMBL" id="FNVP01000001">
    <property type="protein sequence ID" value="SEF52728.1"/>
    <property type="molecule type" value="Genomic_DNA"/>
</dbReference>